<evidence type="ECO:0000256" key="7">
    <source>
        <dbReference type="SAM" id="SignalP"/>
    </source>
</evidence>
<gene>
    <name evidence="8" type="ORF">FPZ12_038675</name>
</gene>
<feature type="active site" description="Proton acceptor" evidence="4">
    <location>
        <position position="40"/>
    </location>
</feature>
<keyword evidence="3 6" id="KW-0326">Glycosidase</keyword>
<dbReference type="InterPro" id="IPR023296">
    <property type="entry name" value="Glyco_hydro_beta-prop_sf"/>
</dbReference>
<dbReference type="Proteomes" id="UP000319769">
    <property type="component" value="Unassembled WGS sequence"/>
</dbReference>
<evidence type="ECO:0000256" key="6">
    <source>
        <dbReference type="RuleBase" id="RU361187"/>
    </source>
</evidence>
<name>A0A5N0URA8_9PSEU</name>
<evidence type="ECO:0000256" key="3">
    <source>
        <dbReference type="ARBA" id="ARBA00023295"/>
    </source>
</evidence>
<dbReference type="Pfam" id="PF04616">
    <property type="entry name" value="Glyco_hydro_43"/>
    <property type="match status" value="1"/>
</dbReference>
<evidence type="ECO:0000256" key="1">
    <source>
        <dbReference type="ARBA" id="ARBA00009865"/>
    </source>
</evidence>
<comment type="similarity">
    <text evidence="1 6">Belongs to the glycosyl hydrolase 43 family.</text>
</comment>
<evidence type="ECO:0000313" key="9">
    <source>
        <dbReference type="Proteomes" id="UP000319769"/>
    </source>
</evidence>
<evidence type="ECO:0000256" key="4">
    <source>
        <dbReference type="PIRSR" id="PIRSR606710-1"/>
    </source>
</evidence>
<keyword evidence="9" id="KW-1185">Reference proteome</keyword>
<dbReference type="EMBL" id="VMNW02000099">
    <property type="protein sequence ID" value="KAA9151622.1"/>
    <property type="molecule type" value="Genomic_DNA"/>
</dbReference>
<comment type="caution">
    <text evidence="8">The sequence shown here is derived from an EMBL/GenBank/DDBJ whole genome shotgun (WGS) entry which is preliminary data.</text>
</comment>
<accession>A0A5N0URA8</accession>
<dbReference type="CDD" id="cd08999">
    <property type="entry name" value="GH43_ABN-like"/>
    <property type="match status" value="1"/>
</dbReference>
<evidence type="ECO:0000256" key="5">
    <source>
        <dbReference type="PIRSR" id="PIRSR606710-2"/>
    </source>
</evidence>
<keyword evidence="7" id="KW-0732">Signal</keyword>
<feature type="chain" id="PRO_5024318102" evidence="7">
    <location>
        <begin position="27"/>
        <end position="309"/>
    </location>
</feature>
<reference evidence="8" key="1">
    <citation type="submission" date="2019-09" db="EMBL/GenBank/DDBJ databases">
        <authorList>
            <person name="Teo W.F.A."/>
            <person name="Duangmal K."/>
        </authorList>
    </citation>
    <scope>NUCLEOTIDE SEQUENCE [LARGE SCALE GENOMIC DNA]</scope>
    <source>
        <strain evidence="8">K81G1</strain>
    </source>
</reference>
<evidence type="ECO:0000313" key="8">
    <source>
        <dbReference type="EMBL" id="KAA9151622.1"/>
    </source>
</evidence>
<evidence type="ECO:0000256" key="2">
    <source>
        <dbReference type="ARBA" id="ARBA00022801"/>
    </source>
</evidence>
<proteinExistence type="inferred from homology"/>
<protein>
    <submittedName>
        <fullName evidence="8">Family 43 glycosylhydrolase</fullName>
    </submittedName>
</protein>
<feature type="site" description="Important for catalytic activity, responsible for pKa modulation of the active site Glu and correct orientation of both the proton donor and substrate" evidence="5">
    <location>
        <position position="154"/>
    </location>
</feature>
<dbReference type="GO" id="GO:0005975">
    <property type="term" value="P:carbohydrate metabolic process"/>
    <property type="evidence" value="ECO:0007669"/>
    <property type="project" value="InterPro"/>
</dbReference>
<organism evidence="8 9">
    <name type="scientific">Amycolatopsis acidicola</name>
    <dbReference type="NCBI Taxonomy" id="2596893"/>
    <lineage>
        <taxon>Bacteria</taxon>
        <taxon>Bacillati</taxon>
        <taxon>Actinomycetota</taxon>
        <taxon>Actinomycetes</taxon>
        <taxon>Pseudonocardiales</taxon>
        <taxon>Pseudonocardiaceae</taxon>
        <taxon>Amycolatopsis</taxon>
    </lineage>
</organism>
<dbReference type="GO" id="GO:0004553">
    <property type="term" value="F:hydrolase activity, hydrolyzing O-glycosyl compounds"/>
    <property type="evidence" value="ECO:0007669"/>
    <property type="project" value="InterPro"/>
</dbReference>
<dbReference type="SUPFAM" id="SSF75005">
    <property type="entry name" value="Arabinanase/levansucrase/invertase"/>
    <property type="match status" value="1"/>
</dbReference>
<dbReference type="OrthoDB" id="9758923at2"/>
<feature type="active site" description="Proton donor" evidence="4">
    <location>
        <position position="210"/>
    </location>
</feature>
<dbReference type="InterPro" id="IPR051795">
    <property type="entry name" value="Glycosyl_Hydrlase_43"/>
</dbReference>
<dbReference type="AlphaFoldDB" id="A0A5N0URA8"/>
<dbReference type="PANTHER" id="PTHR42812">
    <property type="entry name" value="BETA-XYLOSIDASE"/>
    <property type="match status" value="1"/>
</dbReference>
<keyword evidence="2 6" id="KW-0378">Hydrolase</keyword>
<dbReference type="Gene3D" id="2.115.10.20">
    <property type="entry name" value="Glycosyl hydrolase domain, family 43"/>
    <property type="match status" value="1"/>
</dbReference>
<sequence>MTKRSLRALTTLAAALLSVAGTPAEAATAPKVLINQDFPDPGVVAGDAGYYAFSTAGSSGRVQLAQSNGSDGGWSMHGDALTGPPSWASSSGEYWAPDVSRSPDGSYLMYLSAHTASTGQMCLGTATSRTPGGPFQPDSPAPLVCVGADRSDIDPQSFMDTNGKRYLLYKSDADPDTIWLQEVTPDGHGLRGDRVPLIQADRPEEHGVVEAPSLVRNGSQYVLCYSGDYFKSSGYHTGYATASNIGGPYTKSATPLLTTESLGGAVDGPGGADVVGGHIFFHGWLDKDHNARGMYSLPIRFSDGKPVVG</sequence>
<feature type="signal peptide" evidence="7">
    <location>
        <begin position="1"/>
        <end position="26"/>
    </location>
</feature>
<dbReference type="RefSeq" id="WP_144754861.1">
    <property type="nucleotide sequence ID" value="NZ_VMNW02000099.1"/>
</dbReference>
<dbReference type="InterPro" id="IPR006710">
    <property type="entry name" value="Glyco_hydro_43"/>
</dbReference>
<dbReference type="PANTHER" id="PTHR42812:SF5">
    <property type="entry name" value="ENDO-ARABINASE"/>
    <property type="match status" value="1"/>
</dbReference>